<feature type="region of interest" description="Disordered" evidence="1">
    <location>
        <begin position="1"/>
        <end position="87"/>
    </location>
</feature>
<evidence type="ECO:0000313" key="3">
    <source>
        <dbReference type="EMBL" id="PJR16263.1"/>
    </source>
</evidence>
<gene>
    <name evidence="3" type="ORF">CEJ86_05590</name>
</gene>
<feature type="compositionally biased region" description="Acidic residues" evidence="1">
    <location>
        <begin position="66"/>
        <end position="75"/>
    </location>
</feature>
<dbReference type="EMBL" id="NJGD01000002">
    <property type="protein sequence ID" value="PJR16263.1"/>
    <property type="molecule type" value="Genomic_DNA"/>
</dbReference>
<evidence type="ECO:0000256" key="1">
    <source>
        <dbReference type="SAM" id="MobiDB-lite"/>
    </source>
</evidence>
<feature type="compositionally biased region" description="Polar residues" evidence="1">
    <location>
        <begin position="34"/>
        <end position="43"/>
    </location>
</feature>
<organism evidence="3 4">
    <name type="scientific">Rhizobium meliloti</name>
    <name type="common">Ensifer meliloti</name>
    <name type="synonym">Sinorhizobium meliloti</name>
    <dbReference type="NCBI Taxonomy" id="382"/>
    <lineage>
        <taxon>Bacteria</taxon>
        <taxon>Pseudomonadati</taxon>
        <taxon>Pseudomonadota</taxon>
        <taxon>Alphaproteobacteria</taxon>
        <taxon>Hyphomicrobiales</taxon>
        <taxon>Rhizobiaceae</taxon>
        <taxon>Sinorhizobium/Ensifer group</taxon>
        <taxon>Sinorhizobium</taxon>
    </lineage>
</organism>
<feature type="domain" description="BON" evidence="2">
    <location>
        <begin position="88"/>
        <end position="156"/>
    </location>
</feature>
<dbReference type="AlphaFoldDB" id="A0A2J0Z6X5"/>
<evidence type="ECO:0000259" key="2">
    <source>
        <dbReference type="PROSITE" id="PS50914"/>
    </source>
</evidence>
<proteinExistence type="predicted"/>
<feature type="compositionally biased region" description="Basic and acidic residues" evidence="1">
    <location>
        <begin position="1"/>
        <end position="26"/>
    </location>
</feature>
<comment type="caution">
    <text evidence="3">The sequence shown here is derived from an EMBL/GenBank/DDBJ whole genome shotgun (WGS) entry which is preliminary data.</text>
</comment>
<sequence length="165" mass="17794">MKVPRKDKALSRDEDYRDYEERDLREGWPYADGSGSTSSSPENRSYGATGANFDEDRGKGFIVDEAGADGLEENSADNGRPLPPDRIDSDELEAVITDLLSQSGEAEPNSIDVRADKGIVTLEGAVETLAMARRLVAAVEAVPGVLEVRNNLQTLGVDSHMPDDG</sequence>
<dbReference type="PROSITE" id="PS50914">
    <property type="entry name" value="BON"/>
    <property type="match status" value="1"/>
</dbReference>
<evidence type="ECO:0000313" key="4">
    <source>
        <dbReference type="Proteomes" id="UP000231987"/>
    </source>
</evidence>
<dbReference type="Pfam" id="PF04972">
    <property type="entry name" value="BON"/>
    <property type="match status" value="1"/>
</dbReference>
<name>A0A2J0Z6X5_RHIML</name>
<accession>A0A2J0Z6X5</accession>
<protein>
    <submittedName>
        <fullName evidence="3">Transporter</fullName>
    </submittedName>
</protein>
<dbReference type="Gene3D" id="3.30.1340.30">
    <property type="match status" value="1"/>
</dbReference>
<dbReference type="Proteomes" id="UP000231987">
    <property type="component" value="Unassembled WGS sequence"/>
</dbReference>
<dbReference type="SMART" id="SM00749">
    <property type="entry name" value="BON"/>
    <property type="match status" value="1"/>
</dbReference>
<dbReference type="InterPro" id="IPR014004">
    <property type="entry name" value="Transpt-assoc_nodulatn_dom_bac"/>
</dbReference>
<dbReference type="RefSeq" id="WP_018098840.1">
    <property type="nucleotide sequence ID" value="NZ_CP141213.1"/>
</dbReference>
<dbReference type="InterPro" id="IPR007055">
    <property type="entry name" value="BON_dom"/>
</dbReference>
<reference evidence="3 4" key="1">
    <citation type="submission" date="2017-06" db="EMBL/GenBank/DDBJ databases">
        <title>Ensifer strains isolated from leguminous trees and herbs display diverse denitrification phenotypes with some acting as strong N2O sinks.</title>
        <authorList>
            <person name="Woliy K."/>
            <person name="Mania D."/>
            <person name="Bakken L.R."/>
            <person name="Frostegard A."/>
        </authorList>
    </citation>
    <scope>NUCLEOTIDE SEQUENCE [LARGE SCALE GENOMIC DNA]</scope>
    <source>
        <strain evidence="3 4">AC50a</strain>
    </source>
</reference>